<dbReference type="RefSeq" id="WP_178697374.1">
    <property type="nucleotide sequence ID" value="NZ_CP049075.1"/>
</dbReference>
<dbReference type="KEGG" id="cinf:CINF_1426"/>
<reference evidence="1 2" key="1">
    <citation type="submission" date="2020-02" db="EMBL/GenBank/DDBJ databases">
        <title>Complete genome sequence of the novel Campylobacter species Candidatus Campylobacter infans.</title>
        <authorList>
            <person name="Duim B."/>
            <person name="Zomer A."/>
            <person name="van der Graaf L."/>
            <person name="Wagenaar J."/>
        </authorList>
    </citation>
    <scope>NUCLEOTIDE SEQUENCE [LARGE SCALE GENOMIC DNA]</scope>
    <source>
        <strain evidence="1 2">19S00001</strain>
    </source>
</reference>
<dbReference type="EMBL" id="CP049075">
    <property type="protein sequence ID" value="QLI05906.1"/>
    <property type="molecule type" value="Genomic_DNA"/>
</dbReference>
<gene>
    <name evidence="1" type="ORF">CINF_1426</name>
</gene>
<evidence type="ECO:0000313" key="2">
    <source>
        <dbReference type="Proteomes" id="UP000509414"/>
    </source>
</evidence>
<organism evidence="1 2">
    <name type="scientific">Candidatus Campylobacter infans</name>
    <dbReference type="NCBI Taxonomy" id="2561898"/>
    <lineage>
        <taxon>Bacteria</taxon>
        <taxon>Pseudomonadati</taxon>
        <taxon>Campylobacterota</taxon>
        <taxon>Epsilonproteobacteria</taxon>
        <taxon>Campylobacterales</taxon>
        <taxon>Campylobacteraceae</taxon>
        <taxon>Campylobacter</taxon>
    </lineage>
</organism>
<keyword evidence="2" id="KW-1185">Reference proteome</keyword>
<evidence type="ECO:0000313" key="1">
    <source>
        <dbReference type="EMBL" id="QLI05906.1"/>
    </source>
</evidence>
<protein>
    <submittedName>
        <fullName evidence="1">Uncharacterized protein</fullName>
    </submittedName>
</protein>
<dbReference type="AlphaFoldDB" id="A0A7H9CIH1"/>
<dbReference type="Proteomes" id="UP000509414">
    <property type="component" value="Chromosome"/>
</dbReference>
<name>A0A7H9CIH1_9BACT</name>
<accession>A0A7H9CIH1</accession>
<sequence length="75" mass="8614">MRDYEVTMEDLSYELEMMLEALLLSAGVKKDCLQKACDLYVENIDDVLENAKSQGAEGILEVVEFLKKNYKELFS</sequence>
<proteinExistence type="predicted"/>